<dbReference type="EMBL" id="CP016023">
    <property type="protein sequence ID" value="ANJ75305.1"/>
    <property type="molecule type" value="Genomic_DNA"/>
</dbReference>
<dbReference type="RefSeq" id="WP_064807804.1">
    <property type="nucleotide sequence ID" value="NZ_CP016023.1"/>
</dbReference>
<dbReference type="OrthoDB" id="8926673at2"/>
<proteinExistence type="predicted"/>
<dbReference type="Proteomes" id="UP000078572">
    <property type="component" value="Chromosome 2"/>
</dbReference>
<evidence type="ECO:0000313" key="1">
    <source>
        <dbReference type="EMBL" id="ANJ75305.1"/>
    </source>
</evidence>
<evidence type="ECO:0000313" key="2">
    <source>
        <dbReference type="Proteomes" id="UP000078572"/>
    </source>
</evidence>
<sequence length="91" mass="10284">MTPSQRRTYLTGALAARDYLCRTQADLRIHRQFRADTLRWALAYAVGHPPEYRAGFLDGIGAFVSMVLEGCQVNPETWEVLSAVERAGERQ</sequence>
<name>A0A192A4A2_9RALS</name>
<accession>A0A192A4A2</accession>
<keyword evidence="2" id="KW-1185">Reference proteome</keyword>
<organism evidence="1 2">
    <name type="scientific">Ralstonia insidiosa</name>
    <dbReference type="NCBI Taxonomy" id="190721"/>
    <lineage>
        <taxon>Bacteria</taxon>
        <taxon>Pseudomonadati</taxon>
        <taxon>Pseudomonadota</taxon>
        <taxon>Betaproteobacteria</taxon>
        <taxon>Burkholderiales</taxon>
        <taxon>Burkholderiaceae</taxon>
        <taxon>Ralstonia</taxon>
    </lineage>
</organism>
<reference evidence="2" key="1">
    <citation type="submission" date="2016-06" db="EMBL/GenBank/DDBJ databases">
        <authorList>
            <person name="Xu Y."/>
            <person name="Nagy A."/>
            <person name="Yan X."/>
            <person name="Kim S.W."/>
            <person name="Haley B."/>
            <person name="Liu N.T."/>
            <person name="Nou X."/>
        </authorList>
    </citation>
    <scope>NUCLEOTIDE SEQUENCE [LARGE SCALE GENOMIC DNA]</scope>
    <source>
        <strain evidence="2">ATCC 49129</strain>
    </source>
</reference>
<dbReference type="AlphaFoldDB" id="A0A192A4A2"/>
<protein>
    <submittedName>
        <fullName evidence="1">Uncharacterized protein</fullName>
    </submittedName>
</protein>
<dbReference type="GeneID" id="61528834"/>
<gene>
    <name evidence="1" type="ORF">A9Y76_22595</name>
</gene>